<sequence length="75" mass="8573">MLKKIGIIILYISLVLLLGAGVYHLFMAIIYDPGLPALIKLALIGIIIALIVILIALIKERREDKKNERYDHREY</sequence>
<reference evidence="2 3" key="1">
    <citation type="submission" date="2019-03" db="EMBL/GenBank/DDBJ databases">
        <title>Subsurface microbial communities from deep shales in Ohio and West Virginia, USA.</title>
        <authorList>
            <person name="Wrighton K."/>
        </authorList>
    </citation>
    <scope>NUCLEOTIDE SEQUENCE [LARGE SCALE GENOMIC DNA]</scope>
    <source>
        <strain evidence="2 3">MSL9.2</strain>
    </source>
</reference>
<feature type="transmembrane region" description="Helical" evidence="1">
    <location>
        <begin position="7"/>
        <end position="31"/>
    </location>
</feature>
<keyword evidence="1" id="KW-0812">Transmembrane</keyword>
<organism evidence="2 3">
    <name type="scientific">Halanaerobium saccharolyticum</name>
    <dbReference type="NCBI Taxonomy" id="43595"/>
    <lineage>
        <taxon>Bacteria</taxon>
        <taxon>Bacillati</taxon>
        <taxon>Bacillota</taxon>
        <taxon>Clostridia</taxon>
        <taxon>Halanaerobiales</taxon>
        <taxon>Halanaerobiaceae</taxon>
        <taxon>Halanaerobium</taxon>
    </lineage>
</organism>
<dbReference type="RefSeq" id="WP_111573382.1">
    <property type="nucleotide sequence ID" value="NZ_QLME01000034.1"/>
</dbReference>
<feature type="transmembrane region" description="Helical" evidence="1">
    <location>
        <begin position="37"/>
        <end position="58"/>
    </location>
</feature>
<dbReference type="Proteomes" id="UP000294697">
    <property type="component" value="Unassembled WGS sequence"/>
</dbReference>
<accession>A0A4V3G3Y3</accession>
<gene>
    <name evidence="2" type="ORF">C8C77_1387</name>
</gene>
<dbReference type="EMBL" id="SODA01000038">
    <property type="protein sequence ID" value="TDV98257.1"/>
    <property type="molecule type" value="Genomic_DNA"/>
</dbReference>
<evidence type="ECO:0000313" key="2">
    <source>
        <dbReference type="EMBL" id="TDV98257.1"/>
    </source>
</evidence>
<dbReference type="AlphaFoldDB" id="A0A4V3G3Y3"/>
<evidence type="ECO:0000313" key="3">
    <source>
        <dbReference type="Proteomes" id="UP000294697"/>
    </source>
</evidence>
<name>A0A4V3G3Y3_9FIRM</name>
<keyword evidence="1" id="KW-0472">Membrane</keyword>
<keyword evidence="1" id="KW-1133">Transmembrane helix</keyword>
<comment type="caution">
    <text evidence="2">The sequence shown here is derived from an EMBL/GenBank/DDBJ whole genome shotgun (WGS) entry which is preliminary data.</text>
</comment>
<proteinExistence type="predicted"/>
<evidence type="ECO:0000256" key="1">
    <source>
        <dbReference type="SAM" id="Phobius"/>
    </source>
</evidence>
<protein>
    <submittedName>
        <fullName evidence="2">Uncharacterized protein</fullName>
    </submittedName>
</protein>